<sequence length="116" mass="12596">MPPAGHSGQLPVTVHRSCCCVFRTWPRFSVPLWGLRACHELGDLGACFPSWLEPCPGCPDNCRLCRMVIVTVLRHLLSGDPTSSRCDILQNCPGLVGQKLLAPTEASSAARGRRAQ</sequence>
<protein>
    <submittedName>
        <fullName evidence="1">Uncharacterized protein</fullName>
    </submittedName>
</protein>
<dbReference type="EMBL" id="WJEC01007624">
    <property type="protein sequence ID" value="KAF7469676.1"/>
    <property type="molecule type" value="Genomic_DNA"/>
</dbReference>
<evidence type="ECO:0000313" key="1">
    <source>
        <dbReference type="EMBL" id="KAF7469676.1"/>
    </source>
</evidence>
<evidence type="ECO:0000313" key="2">
    <source>
        <dbReference type="Proteomes" id="UP000662637"/>
    </source>
</evidence>
<comment type="caution">
    <text evidence="1">The sequence shown here is derived from an EMBL/GenBank/DDBJ whole genome shotgun (WGS) entry which is preliminary data.</text>
</comment>
<name>A0A834Q073_MARMO</name>
<dbReference type="Proteomes" id="UP000662637">
    <property type="component" value="Unassembled WGS sequence"/>
</dbReference>
<gene>
    <name evidence="1" type="ORF">GHT09_018897</name>
</gene>
<dbReference type="AlphaFoldDB" id="A0A834Q073"/>
<organism evidence="1 2">
    <name type="scientific">Marmota monax</name>
    <name type="common">Woodchuck</name>
    <dbReference type="NCBI Taxonomy" id="9995"/>
    <lineage>
        <taxon>Eukaryota</taxon>
        <taxon>Metazoa</taxon>
        <taxon>Chordata</taxon>
        <taxon>Craniata</taxon>
        <taxon>Vertebrata</taxon>
        <taxon>Euteleostomi</taxon>
        <taxon>Mammalia</taxon>
        <taxon>Eutheria</taxon>
        <taxon>Euarchontoglires</taxon>
        <taxon>Glires</taxon>
        <taxon>Rodentia</taxon>
        <taxon>Sciuromorpha</taxon>
        <taxon>Sciuridae</taxon>
        <taxon>Xerinae</taxon>
        <taxon>Marmotini</taxon>
        <taxon>Marmota</taxon>
    </lineage>
</organism>
<accession>A0A834Q073</accession>
<reference evidence="1" key="1">
    <citation type="submission" date="2020-08" db="EMBL/GenBank/DDBJ databases">
        <authorList>
            <person name="Shumante A."/>
            <person name="Zimin A.V."/>
            <person name="Puiu D."/>
            <person name="Salzberg S.L."/>
        </authorList>
    </citation>
    <scope>NUCLEOTIDE SEQUENCE</scope>
    <source>
        <strain evidence="1">WC2-LM</strain>
        <tissue evidence="1">Liver</tissue>
    </source>
</reference>
<proteinExistence type="predicted"/>